<gene>
    <name evidence="2" type="ORF">FACUT_8573</name>
</gene>
<dbReference type="OrthoDB" id="5424209at2759"/>
<dbReference type="EMBL" id="JAADJF010000241">
    <property type="protein sequence ID" value="KAF4431813.1"/>
    <property type="molecule type" value="Genomic_DNA"/>
</dbReference>
<evidence type="ECO:0000313" key="2">
    <source>
        <dbReference type="EMBL" id="KAF4431813.1"/>
    </source>
</evidence>
<comment type="caution">
    <text evidence="2">The sequence shown here is derived from an EMBL/GenBank/DDBJ whole genome shotgun (WGS) entry which is preliminary data.</text>
</comment>
<keyword evidence="3" id="KW-1185">Reference proteome</keyword>
<sequence>MSRSSSGSFLPLVFAPSEPSEPAKMAESPITEEEAGGYYYGLHSHPKLVARSDIEVKPWSARYDGWTIKKTIDPIGYHAIVPLWNKANSDLRTGIIATLRDLNWTAIDILRLGYARRLNTLDEPDDMFPKLLISVQPESTSRQSAYMTTLQCREVLREYGLNDIEVEIKEAWVSRCNSPQLTSQPITEDIQETAQLSEFLGASIASKDFPESEGTKGFYVRLQDTDKLLAVTCRHVLLDTFPNVDYRYPGNAPDMVIQPGDRTYKATVDSLSYYIERLEERIDDLTPAEMEELRTLRDLKANYDKINDLESRIIGHVLFSPKYSLSTSTQNVSWIRDWVLVELHPNRHETVFSEIKNRVVAGPRANRQLNQVLHHELSDDHRTRVKGLLVDHHTNTYELTRTVQKSEMRKPFEAARSMENEPAMVVAKFGRTTGLTFGVANEVKSVRRDLLTGETVISEEWCIVGHKKKGKLREPFSSKGDSGACILDMYGRVAGMLTSGNEAEKHRVFDITYATPIEWLLKDIRSYKFEVRLA</sequence>
<proteinExistence type="predicted"/>
<organism evidence="2 3">
    <name type="scientific">Fusarium acutatum</name>
    <dbReference type="NCBI Taxonomy" id="78861"/>
    <lineage>
        <taxon>Eukaryota</taxon>
        <taxon>Fungi</taxon>
        <taxon>Dikarya</taxon>
        <taxon>Ascomycota</taxon>
        <taxon>Pezizomycotina</taxon>
        <taxon>Sordariomycetes</taxon>
        <taxon>Hypocreomycetidae</taxon>
        <taxon>Hypocreales</taxon>
        <taxon>Nectriaceae</taxon>
        <taxon>Fusarium</taxon>
        <taxon>Fusarium fujikuroi species complex</taxon>
    </lineage>
</organism>
<reference evidence="2 3" key="1">
    <citation type="submission" date="2020-01" db="EMBL/GenBank/DDBJ databases">
        <title>Identification and distribution of gene clusters putatively required for synthesis of sphingolipid metabolism inhibitors in phylogenetically diverse species of the filamentous fungus Fusarium.</title>
        <authorList>
            <person name="Kim H.-S."/>
            <person name="Busman M."/>
            <person name="Brown D.W."/>
            <person name="Divon H."/>
            <person name="Uhlig S."/>
            <person name="Proctor R.H."/>
        </authorList>
    </citation>
    <scope>NUCLEOTIDE SEQUENCE [LARGE SCALE GENOMIC DNA]</scope>
    <source>
        <strain evidence="2 3">NRRL 13308</strain>
    </source>
</reference>
<accession>A0A8H4NHV8</accession>
<feature type="region of interest" description="Disordered" evidence="1">
    <location>
        <begin position="1"/>
        <end position="23"/>
    </location>
</feature>
<evidence type="ECO:0000313" key="3">
    <source>
        <dbReference type="Proteomes" id="UP000536711"/>
    </source>
</evidence>
<evidence type="ECO:0008006" key="4">
    <source>
        <dbReference type="Google" id="ProtNLM"/>
    </source>
</evidence>
<dbReference type="AlphaFoldDB" id="A0A8H4NHV8"/>
<evidence type="ECO:0000256" key="1">
    <source>
        <dbReference type="SAM" id="MobiDB-lite"/>
    </source>
</evidence>
<protein>
    <recommendedName>
        <fullName evidence="4">Serine protease</fullName>
    </recommendedName>
</protein>
<dbReference type="Proteomes" id="UP000536711">
    <property type="component" value="Unassembled WGS sequence"/>
</dbReference>
<name>A0A8H4NHV8_9HYPO</name>